<reference evidence="1 2" key="1">
    <citation type="submission" date="2018-01" db="EMBL/GenBank/DDBJ databases">
        <title>Draft genome sequence of Jishengella endophytica.</title>
        <authorList>
            <person name="Sahin N."/>
            <person name="Ay H."/>
            <person name="Saygin H."/>
        </authorList>
    </citation>
    <scope>NUCLEOTIDE SEQUENCE [LARGE SCALE GENOMIC DNA]</scope>
    <source>
        <strain evidence="1 2">DSM 45430</strain>
    </source>
</reference>
<dbReference type="RefSeq" id="WP_111243168.1">
    <property type="nucleotide sequence ID" value="NZ_AP023358.1"/>
</dbReference>
<dbReference type="GO" id="GO:0003677">
    <property type="term" value="F:DNA binding"/>
    <property type="evidence" value="ECO:0007669"/>
    <property type="project" value="InterPro"/>
</dbReference>
<dbReference type="Proteomes" id="UP000248627">
    <property type="component" value="Unassembled WGS sequence"/>
</dbReference>
<dbReference type="OrthoDB" id="2679623at2"/>
<name>A0A2W2CED4_9ACTN</name>
<organism evidence="1 2">
    <name type="scientific">Micromonospora endophytica</name>
    <dbReference type="NCBI Taxonomy" id="515350"/>
    <lineage>
        <taxon>Bacteria</taxon>
        <taxon>Bacillati</taxon>
        <taxon>Actinomycetota</taxon>
        <taxon>Actinomycetes</taxon>
        <taxon>Micromonosporales</taxon>
        <taxon>Micromonosporaceae</taxon>
        <taxon>Micromonospora</taxon>
    </lineage>
</organism>
<accession>A0A2W2CED4</accession>
<proteinExistence type="predicted"/>
<dbReference type="EMBL" id="POTX01000055">
    <property type="protein sequence ID" value="PZF97681.1"/>
    <property type="molecule type" value="Genomic_DNA"/>
</dbReference>
<gene>
    <name evidence="1" type="ORF">C1I93_11070</name>
</gene>
<evidence type="ECO:0000313" key="1">
    <source>
        <dbReference type="EMBL" id="PZF97681.1"/>
    </source>
</evidence>
<sequence length="163" mass="18045">MVEDVRGEGGSSSLDTLADKLNYLFDKIRPTRDELSADEFGRPYTNKEIADKINGMSAESGVKISAAYVGELRRGVADDPRTSHVRALAAAFQVDPAFFVDDKVTRRIQEQITMLTQLREMKVQQVALRTVLADTGLSPASALVVEQMVARLQEVERSREQSS</sequence>
<dbReference type="AlphaFoldDB" id="A0A2W2CED4"/>
<comment type="caution">
    <text evidence="1">The sequence shown here is derived from an EMBL/GenBank/DDBJ whole genome shotgun (WGS) entry which is preliminary data.</text>
</comment>
<dbReference type="Gene3D" id="1.10.260.40">
    <property type="entry name" value="lambda repressor-like DNA-binding domains"/>
    <property type="match status" value="1"/>
</dbReference>
<keyword evidence="2" id="KW-1185">Reference proteome</keyword>
<evidence type="ECO:0008006" key="3">
    <source>
        <dbReference type="Google" id="ProtNLM"/>
    </source>
</evidence>
<evidence type="ECO:0000313" key="2">
    <source>
        <dbReference type="Proteomes" id="UP000248627"/>
    </source>
</evidence>
<protein>
    <recommendedName>
        <fullName evidence="3">Helix-turn-helix</fullName>
    </recommendedName>
</protein>
<dbReference type="InterPro" id="IPR010982">
    <property type="entry name" value="Lambda_DNA-bd_dom_sf"/>
</dbReference>